<reference evidence="1 2" key="1">
    <citation type="submission" date="2018-06" db="EMBL/GenBank/DDBJ databases">
        <authorList>
            <consortium name="Pathogen Informatics"/>
            <person name="Doyle S."/>
        </authorList>
    </citation>
    <scope>NUCLEOTIDE SEQUENCE [LARGE SCALE GENOMIC DNA]</scope>
    <source>
        <strain evidence="1 2">NCTC12360</strain>
    </source>
</reference>
<sequence length="70" mass="7911">MEGGKGYIHMEINDEGSSFVSEGLSDDTIFVLCAMHMIYLSHSLNIPMEQVHQMIDTFDESCVIVKEDIE</sequence>
<organism evidence="1 2">
    <name type="scientific">Enterococcus gallinarum</name>
    <dbReference type="NCBI Taxonomy" id="1353"/>
    <lineage>
        <taxon>Bacteria</taxon>
        <taxon>Bacillati</taxon>
        <taxon>Bacillota</taxon>
        <taxon>Bacilli</taxon>
        <taxon>Lactobacillales</taxon>
        <taxon>Enterococcaceae</taxon>
        <taxon>Enterococcus</taxon>
    </lineage>
</organism>
<evidence type="ECO:0000313" key="1">
    <source>
        <dbReference type="EMBL" id="STD82645.1"/>
    </source>
</evidence>
<protein>
    <submittedName>
        <fullName evidence="1">Uncharacterized protein</fullName>
    </submittedName>
</protein>
<gene>
    <name evidence="1" type="ORF">NCTC12360_01077</name>
</gene>
<name>A0A376H1F5_ENTGA</name>
<keyword evidence="2" id="KW-1185">Reference proteome</keyword>
<evidence type="ECO:0000313" key="2">
    <source>
        <dbReference type="Proteomes" id="UP000254807"/>
    </source>
</evidence>
<proteinExistence type="predicted"/>
<accession>A0A376H1F5</accession>
<dbReference type="EMBL" id="UFYW01000001">
    <property type="protein sequence ID" value="STD82645.1"/>
    <property type="molecule type" value="Genomic_DNA"/>
</dbReference>
<dbReference type="RefSeq" id="WP_060814203.1">
    <property type="nucleotide sequence ID" value="NZ_JBHULA010000043.1"/>
</dbReference>
<dbReference type="AlphaFoldDB" id="A0A376H1F5"/>
<dbReference type="Proteomes" id="UP000254807">
    <property type="component" value="Unassembled WGS sequence"/>
</dbReference>